<dbReference type="Pfam" id="PF10924">
    <property type="entry name" value="DUF2711"/>
    <property type="match status" value="1"/>
</dbReference>
<dbReference type="EMBL" id="CP045644">
    <property type="protein sequence ID" value="QFZ84990.1"/>
    <property type="molecule type" value="Genomic_DNA"/>
</dbReference>
<evidence type="ECO:0000313" key="2">
    <source>
        <dbReference type="Proteomes" id="UP000326780"/>
    </source>
</evidence>
<protein>
    <submittedName>
        <fullName evidence="1">DUF2711 family protein</fullName>
    </submittedName>
</protein>
<evidence type="ECO:0000313" key="1">
    <source>
        <dbReference type="EMBL" id="QFZ84990.1"/>
    </source>
</evidence>
<reference evidence="1 2" key="1">
    <citation type="submission" date="2019-10" db="EMBL/GenBank/DDBJ databases">
        <title>Complete genome sequence of Variovorax paradoxus 5C-2.</title>
        <authorList>
            <person name="Gogoleva N.E."/>
            <person name="Balkin A.S."/>
        </authorList>
    </citation>
    <scope>NUCLEOTIDE SEQUENCE [LARGE SCALE GENOMIC DNA]</scope>
    <source>
        <strain evidence="1 2">5C-2</strain>
    </source>
</reference>
<dbReference type="AlphaFoldDB" id="A0A5Q0M5F2"/>
<sequence>MNQRVFPDPDRYAICPLEGPVLPFYDGAFEAAYVLLSPFMRPKSTTFDLTNAAREDWSADELCQTFESVRWSQVRDLCGFPSIASIDVALRTMIGGLRKDFADEELADVLANSLSQHRLLAPVEGLFPELIQDPVLSFIQSLAQEWLWVGDEFCTERKLCWIDDLKPASAKVALTSGSVFTPDKANLWTAHWDSHFTIFCSSRPNVERLARHPTLEGFVCAPETEIYWSVQSV</sequence>
<proteinExistence type="predicted"/>
<dbReference type="Proteomes" id="UP000326780">
    <property type="component" value="Chromosome"/>
</dbReference>
<name>A0A5Q0M5F2_VARPD</name>
<dbReference type="InterPro" id="IPR024250">
    <property type="entry name" value="DUF2711"/>
</dbReference>
<organism evidence="1 2">
    <name type="scientific">Variovorax paradoxus</name>
    <dbReference type="NCBI Taxonomy" id="34073"/>
    <lineage>
        <taxon>Bacteria</taxon>
        <taxon>Pseudomonadati</taxon>
        <taxon>Pseudomonadota</taxon>
        <taxon>Betaproteobacteria</taxon>
        <taxon>Burkholderiales</taxon>
        <taxon>Comamonadaceae</taxon>
        <taxon>Variovorax</taxon>
    </lineage>
</organism>
<accession>A0A5Q0M5F2</accession>
<gene>
    <name evidence="1" type="ORF">GFK26_20595</name>
</gene>
<dbReference type="RefSeq" id="WP_153283606.1">
    <property type="nucleotide sequence ID" value="NZ_CP045644.1"/>
</dbReference>